<gene>
    <name evidence="2" type="ORF">JOF29_000227</name>
</gene>
<name>A0ABS4UBX5_9ACTN</name>
<dbReference type="Proteomes" id="UP000755585">
    <property type="component" value="Unassembled WGS sequence"/>
</dbReference>
<evidence type="ECO:0008006" key="4">
    <source>
        <dbReference type="Google" id="ProtNLM"/>
    </source>
</evidence>
<accession>A0ABS4UBX5</accession>
<feature type="region of interest" description="Disordered" evidence="1">
    <location>
        <begin position="85"/>
        <end position="113"/>
    </location>
</feature>
<sequence>MPSELQKAARGLVDCLNEVPGVAAHLQRTAARCRENADIALQISGGGASMAAQQLYAAAQKCEEAAHYLSLAPFKAKGWAERLIGTQLGGTSQPDSGSAGRNPLTTGGPGSRR</sequence>
<evidence type="ECO:0000313" key="3">
    <source>
        <dbReference type="Proteomes" id="UP000755585"/>
    </source>
</evidence>
<proteinExistence type="predicted"/>
<keyword evidence="3" id="KW-1185">Reference proteome</keyword>
<dbReference type="EMBL" id="JAGINT010000001">
    <property type="protein sequence ID" value="MBP2349144.1"/>
    <property type="molecule type" value="Genomic_DNA"/>
</dbReference>
<evidence type="ECO:0000313" key="2">
    <source>
        <dbReference type="EMBL" id="MBP2349144.1"/>
    </source>
</evidence>
<evidence type="ECO:0000256" key="1">
    <source>
        <dbReference type="SAM" id="MobiDB-lite"/>
    </source>
</evidence>
<comment type="caution">
    <text evidence="2">The sequence shown here is derived from an EMBL/GenBank/DDBJ whole genome shotgun (WGS) entry which is preliminary data.</text>
</comment>
<organism evidence="2 3">
    <name type="scientific">Kribbella aluminosa</name>
    <dbReference type="NCBI Taxonomy" id="416017"/>
    <lineage>
        <taxon>Bacteria</taxon>
        <taxon>Bacillati</taxon>
        <taxon>Actinomycetota</taxon>
        <taxon>Actinomycetes</taxon>
        <taxon>Propionibacteriales</taxon>
        <taxon>Kribbellaceae</taxon>
        <taxon>Kribbella</taxon>
    </lineage>
</organism>
<reference evidence="2 3" key="1">
    <citation type="submission" date="2021-03" db="EMBL/GenBank/DDBJ databases">
        <title>Sequencing the genomes of 1000 actinobacteria strains.</title>
        <authorList>
            <person name="Klenk H.-P."/>
        </authorList>
    </citation>
    <scope>NUCLEOTIDE SEQUENCE [LARGE SCALE GENOMIC DNA]</scope>
    <source>
        <strain evidence="2 3">DSM 18824</strain>
    </source>
</reference>
<protein>
    <recommendedName>
        <fullName evidence="4">Excreted virulence factor EspC (Type VII ESX diderm)</fullName>
    </recommendedName>
</protein>